<dbReference type="EMBL" id="CAXITT010000008">
    <property type="protein sequence ID" value="CAL1526697.1"/>
    <property type="molecule type" value="Genomic_DNA"/>
</dbReference>
<keyword evidence="3" id="KW-1185">Reference proteome</keyword>
<dbReference type="Proteomes" id="UP001497497">
    <property type="component" value="Unassembled WGS sequence"/>
</dbReference>
<dbReference type="AlphaFoldDB" id="A0AAV2H2H4"/>
<organism evidence="2 3">
    <name type="scientific">Lymnaea stagnalis</name>
    <name type="common">Great pond snail</name>
    <name type="synonym">Helix stagnalis</name>
    <dbReference type="NCBI Taxonomy" id="6523"/>
    <lineage>
        <taxon>Eukaryota</taxon>
        <taxon>Metazoa</taxon>
        <taxon>Spiralia</taxon>
        <taxon>Lophotrochozoa</taxon>
        <taxon>Mollusca</taxon>
        <taxon>Gastropoda</taxon>
        <taxon>Heterobranchia</taxon>
        <taxon>Euthyneura</taxon>
        <taxon>Panpulmonata</taxon>
        <taxon>Hygrophila</taxon>
        <taxon>Lymnaeoidea</taxon>
        <taxon>Lymnaeidae</taxon>
        <taxon>Lymnaea</taxon>
    </lineage>
</organism>
<evidence type="ECO:0000313" key="2">
    <source>
        <dbReference type="EMBL" id="CAL1526697.1"/>
    </source>
</evidence>
<evidence type="ECO:0000256" key="1">
    <source>
        <dbReference type="SAM" id="SignalP"/>
    </source>
</evidence>
<keyword evidence="1" id="KW-0732">Signal</keyword>
<name>A0AAV2H2H4_LYMST</name>
<protein>
    <submittedName>
        <fullName evidence="2">Uncharacterized protein</fullName>
    </submittedName>
</protein>
<evidence type="ECO:0000313" key="3">
    <source>
        <dbReference type="Proteomes" id="UP001497497"/>
    </source>
</evidence>
<proteinExistence type="predicted"/>
<accession>A0AAV2H2H4</accession>
<gene>
    <name evidence="2" type="ORF">GSLYS_00000874001</name>
</gene>
<feature type="chain" id="PRO_5043483436" evidence="1">
    <location>
        <begin position="24"/>
        <end position="215"/>
    </location>
</feature>
<reference evidence="2 3" key="1">
    <citation type="submission" date="2024-04" db="EMBL/GenBank/DDBJ databases">
        <authorList>
            <consortium name="Genoscope - CEA"/>
            <person name="William W."/>
        </authorList>
    </citation>
    <scope>NUCLEOTIDE SEQUENCE [LARGE SCALE GENOMIC DNA]</scope>
</reference>
<feature type="signal peptide" evidence="1">
    <location>
        <begin position="1"/>
        <end position="23"/>
    </location>
</feature>
<comment type="caution">
    <text evidence="2">The sequence shown here is derived from an EMBL/GenBank/DDBJ whole genome shotgun (WGS) entry which is preliminary data.</text>
</comment>
<sequence>MGELCRYFCLNLALWVFVSGLYAAAPSRRSPSLTASPSVIILGVTPSLTVNCSYSSTRSHDLATLTALTIYSRTNSSAHLHKRGVVKVLEDNGMTQTFVSKNAEGEGVIDDKGESFLFLRWSLPSRDQAVEYFCVLTAKDVEGVEVQSNAGTRVTSRTPWHIREIQQLADGYKVKAGTQLSNTGRIQSGIFVLRQKGLVKRPSTESIQARGDHWP</sequence>